<evidence type="ECO:0000313" key="3">
    <source>
        <dbReference type="Proteomes" id="UP000005824"/>
    </source>
</evidence>
<dbReference type="Pfam" id="PF07586">
    <property type="entry name" value="HXXSHH"/>
    <property type="match status" value="1"/>
</dbReference>
<dbReference type="STRING" id="497964.CfE428DRAFT_6025"/>
<dbReference type="RefSeq" id="WP_006983344.1">
    <property type="nucleotide sequence ID" value="NZ_ABVL01000033.1"/>
</dbReference>
<evidence type="ECO:0000313" key="2">
    <source>
        <dbReference type="EMBL" id="EDY16406.1"/>
    </source>
</evidence>
<feature type="region of interest" description="Disordered" evidence="1">
    <location>
        <begin position="226"/>
        <end position="249"/>
    </location>
</feature>
<dbReference type="PROSITE" id="PS51318">
    <property type="entry name" value="TAT"/>
    <property type="match status" value="1"/>
</dbReference>
<name>B4DAT4_9BACT</name>
<accession>B4DAT4</accession>
<dbReference type="InterPro" id="IPR011447">
    <property type="entry name" value="DUF1552"/>
</dbReference>
<sequence length="429" mass="47885">MPTPRIDRRTFLRASGVLIGLPFLEAMMPARGAGTNQDPARLVLVGQPLGMYGPNFFPTKPGRDYEPSRYMKLLQAHRDRFTVFSGMSHRYATGHFAEVGIFTGVAPEMIRDKDIKNGISLDQEVASHIGNETRFSSLIIGGGDVAWNRRGVRIPSEQRATRVFRQLFIAGTPDEEARELQRVKDGQSILDDVGDQIKALNRKVGTGDRERLDLFLTAVREAEQSLQQDEHWSKTPKPKVDFQTPTSDFGGPQLVERSRQWYNIVHLALQTDSTRVISLWLGTQERPDIEGVTLGHHDASHHGQDPAKLEQLALIEEEEIKLFAEFLDKMKASKEGSNTLLDRTAVLYTSNLGNSSSHDNNNLPIVLAGGTFKHQGHLAYDPKNNTLLSNLYVRMLQHMNVDAKSFGASNGIISGGLVIEKYMGLEPYK</sequence>
<dbReference type="EMBL" id="ABVL01000033">
    <property type="protein sequence ID" value="EDY16406.1"/>
    <property type="molecule type" value="Genomic_DNA"/>
</dbReference>
<evidence type="ECO:0008006" key="4">
    <source>
        <dbReference type="Google" id="ProtNLM"/>
    </source>
</evidence>
<proteinExistence type="predicted"/>
<keyword evidence="3" id="KW-1185">Reference proteome</keyword>
<dbReference type="InParanoid" id="B4DAT4"/>
<dbReference type="Proteomes" id="UP000005824">
    <property type="component" value="Unassembled WGS sequence"/>
</dbReference>
<organism evidence="2 3">
    <name type="scientific">Chthoniobacter flavus Ellin428</name>
    <dbReference type="NCBI Taxonomy" id="497964"/>
    <lineage>
        <taxon>Bacteria</taxon>
        <taxon>Pseudomonadati</taxon>
        <taxon>Verrucomicrobiota</taxon>
        <taxon>Spartobacteria</taxon>
        <taxon>Chthoniobacterales</taxon>
        <taxon>Chthoniobacteraceae</taxon>
        <taxon>Chthoniobacter</taxon>
    </lineage>
</organism>
<comment type="caution">
    <text evidence="2">The sequence shown here is derived from an EMBL/GenBank/DDBJ whole genome shotgun (WGS) entry which is preliminary data.</text>
</comment>
<dbReference type="eggNOG" id="COG2960">
    <property type="taxonomic scope" value="Bacteria"/>
</dbReference>
<dbReference type="InterPro" id="IPR006311">
    <property type="entry name" value="TAT_signal"/>
</dbReference>
<dbReference type="AlphaFoldDB" id="B4DAT4"/>
<gene>
    <name evidence="2" type="ORF">CfE428DRAFT_6025</name>
</gene>
<reference evidence="2 3" key="1">
    <citation type="journal article" date="2011" name="J. Bacteriol.">
        <title>Genome sequence of Chthoniobacter flavus Ellin428, an aerobic heterotrophic soil bacterium.</title>
        <authorList>
            <person name="Kant R."/>
            <person name="van Passel M.W."/>
            <person name="Palva A."/>
            <person name="Lucas S."/>
            <person name="Lapidus A."/>
            <person name="Glavina Del Rio T."/>
            <person name="Dalin E."/>
            <person name="Tice H."/>
            <person name="Bruce D."/>
            <person name="Goodwin L."/>
            <person name="Pitluck S."/>
            <person name="Larimer F.W."/>
            <person name="Land M.L."/>
            <person name="Hauser L."/>
            <person name="Sangwan P."/>
            <person name="de Vos W.M."/>
            <person name="Janssen P.H."/>
            <person name="Smidt H."/>
        </authorList>
    </citation>
    <scope>NUCLEOTIDE SEQUENCE [LARGE SCALE GENOMIC DNA]</scope>
    <source>
        <strain evidence="2 3">Ellin428</strain>
    </source>
</reference>
<protein>
    <recommendedName>
        <fullName evidence="4">DUF1552 domain-containing protein</fullName>
    </recommendedName>
</protein>
<evidence type="ECO:0000256" key="1">
    <source>
        <dbReference type="SAM" id="MobiDB-lite"/>
    </source>
</evidence>